<comment type="caution">
    <text evidence="1">The sequence shown here is derived from an EMBL/GenBank/DDBJ whole genome shotgun (WGS) entry which is preliminary data.</text>
</comment>
<name>X0W061_9ZZZZ</name>
<accession>X0W061</accession>
<proteinExistence type="predicted"/>
<reference evidence="1" key="1">
    <citation type="journal article" date="2014" name="Front. Microbiol.">
        <title>High frequency of phylogenetically diverse reductive dehalogenase-homologous genes in deep subseafloor sedimentary metagenomes.</title>
        <authorList>
            <person name="Kawai M."/>
            <person name="Futagami T."/>
            <person name="Toyoda A."/>
            <person name="Takaki Y."/>
            <person name="Nishi S."/>
            <person name="Hori S."/>
            <person name="Arai W."/>
            <person name="Tsubouchi T."/>
            <person name="Morono Y."/>
            <person name="Uchiyama I."/>
            <person name="Ito T."/>
            <person name="Fujiyama A."/>
            <person name="Inagaki F."/>
            <person name="Takami H."/>
        </authorList>
    </citation>
    <scope>NUCLEOTIDE SEQUENCE</scope>
    <source>
        <strain evidence="1">Expedition CK06-06</strain>
    </source>
</reference>
<protein>
    <submittedName>
        <fullName evidence="1">Uncharacterized protein</fullName>
    </submittedName>
</protein>
<sequence length="55" mass="6544">MNEITLEDLTNKGLLEHIGYWIQYAQYQSPPFTDAAYSNVWEAYMVLVERMKKDE</sequence>
<gene>
    <name evidence="1" type="ORF">S01H1_40446</name>
</gene>
<dbReference type="EMBL" id="BARS01025612">
    <property type="protein sequence ID" value="GAG06121.1"/>
    <property type="molecule type" value="Genomic_DNA"/>
</dbReference>
<organism evidence="1">
    <name type="scientific">marine sediment metagenome</name>
    <dbReference type="NCBI Taxonomy" id="412755"/>
    <lineage>
        <taxon>unclassified sequences</taxon>
        <taxon>metagenomes</taxon>
        <taxon>ecological metagenomes</taxon>
    </lineage>
</organism>
<evidence type="ECO:0000313" key="1">
    <source>
        <dbReference type="EMBL" id="GAG06121.1"/>
    </source>
</evidence>
<dbReference type="AlphaFoldDB" id="X0W061"/>